<dbReference type="InterPro" id="IPR050224">
    <property type="entry name" value="TALE_homeobox"/>
</dbReference>
<evidence type="ECO:0000256" key="5">
    <source>
        <dbReference type="ARBA" id="ARBA00023155"/>
    </source>
</evidence>
<comment type="caution">
    <text evidence="10">The sequence shown here is derived from an EMBL/GenBank/DDBJ whole genome shotgun (WGS) entry which is preliminary data.</text>
</comment>
<keyword evidence="4 8" id="KW-0238">DNA-binding</keyword>
<gene>
    <name evidence="10" type="ORF">ZIOFF_031396</name>
</gene>
<dbReference type="Gene3D" id="1.10.10.60">
    <property type="entry name" value="Homeodomain-like"/>
    <property type="match status" value="1"/>
</dbReference>
<dbReference type="SMART" id="SM00389">
    <property type="entry name" value="HOX"/>
    <property type="match status" value="1"/>
</dbReference>
<dbReference type="InterPro" id="IPR008422">
    <property type="entry name" value="KN_HD"/>
</dbReference>
<dbReference type="GO" id="GO:0003677">
    <property type="term" value="F:DNA binding"/>
    <property type="evidence" value="ECO:0007669"/>
    <property type="project" value="UniProtKB-UniRule"/>
</dbReference>
<evidence type="ECO:0000313" key="11">
    <source>
        <dbReference type="Proteomes" id="UP000734854"/>
    </source>
</evidence>
<dbReference type="AlphaFoldDB" id="A0A8J5GCV6"/>
<keyword evidence="11" id="KW-1185">Reference proteome</keyword>
<proteinExistence type="inferred from homology"/>
<name>A0A8J5GCV6_ZINOF</name>
<dbReference type="EMBL" id="JACMSC010000009">
    <property type="protein sequence ID" value="KAG6506081.1"/>
    <property type="molecule type" value="Genomic_DNA"/>
</dbReference>
<comment type="subcellular location">
    <subcellularLocation>
        <location evidence="1 8">Nucleus</location>
    </subcellularLocation>
</comment>
<feature type="domain" description="Homeobox" evidence="9">
    <location>
        <begin position="295"/>
        <end position="358"/>
    </location>
</feature>
<evidence type="ECO:0000256" key="6">
    <source>
        <dbReference type="ARBA" id="ARBA00023163"/>
    </source>
</evidence>
<keyword evidence="3" id="KW-0805">Transcription regulation</keyword>
<evidence type="ECO:0000256" key="4">
    <source>
        <dbReference type="ARBA" id="ARBA00023125"/>
    </source>
</evidence>
<evidence type="ECO:0000256" key="8">
    <source>
        <dbReference type="PROSITE-ProRule" id="PRU00108"/>
    </source>
</evidence>
<sequence>MSMYVAFVWMKLSKRGDVENSDACVWKLGVQILCARLPCALCARHYATKKPRAKHVRFSAPAKGSVKVSDAVAFRFMDDLRAAGRSTRDQLQSQEVQFFRSADPIDEKRQSMFISGRTQGLSLTLGPRRRPAGSECTVSSMSSVLQQSRFLKPARELLDEVASVSSAVELSFDEDPSKVRPFGVISLEVEQSSLDADVRVVKLVALLDELENRYQQYFHRMERVISSFEIVAGSGAAGSYTGLTIQAMTRHFANLRNAIITQIHRHSFKHSPAPADKNLRLKREALQKLGIIQNKQAWRPLKGLPEDSVLVLRSWLFENFLHPYPDDNEKLKLVSKTGLTRNQISNWFINARVRIWKPMIEEMYREEFSEDSGNMSPCCRSNEET</sequence>
<dbReference type="PROSITE" id="PS50071">
    <property type="entry name" value="HOMEOBOX_2"/>
    <property type="match status" value="1"/>
</dbReference>
<evidence type="ECO:0000256" key="7">
    <source>
        <dbReference type="ARBA" id="ARBA00023242"/>
    </source>
</evidence>
<dbReference type="CDD" id="cd00086">
    <property type="entry name" value="homeodomain"/>
    <property type="match status" value="1"/>
</dbReference>
<keyword evidence="5 8" id="KW-0371">Homeobox</keyword>
<evidence type="ECO:0000256" key="1">
    <source>
        <dbReference type="ARBA" id="ARBA00004123"/>
    </source>
</evidence>
<keyword evidence="6" id="KW-0804">Transcription</keyword>
<comment type="similarity">
    <text evidence="2">Belongs to the TALE/BELL homeobox family.</text>
</comment>
<evidence type="ECO:0000256" key="2">
    <source>
        <dbReference type="ARBA" id="ARBA00006454"/>
    </source>
</evidence>
<evidence type="ECO:0000313" key="10">
    <source>
        <dbReference type="EMBL" id="KAG6506081.1"/>
    </source>
</evidence>
<evidence type="ECO:0000259" key="9">
    <source>
        <dbReference type="PROSITE" id="PS50071"/>
    </source>
</evidence>
<organism evidence="10 11">
    <name type="scientific">Zingiber officinale</name>
    <name type="common">Ginger</name>
    <name type="synonym">Amomum zingiber</name>
    <dbReference type="NCBI Taxonomy" id="94328"/>
    <lineage>
        <taxon>Eukaryota</taxon>
        <taxon>Viridiplantae</taxon>
        <taxon>Streptophyta</taxon>
        <taxon>Embryophyta</taxon>
        <taxon>Tracheophyta</taxon>
        <taxon>Spermatophyta</taxon>
        <taxon>Magnoliopsida</taxon>
        <taxon>Liliopsida</taxon>
        <taxon>Zingiberales</taxon>
        <taxon>Zingiberaceae</taxon>
        <taxon>Zingiber</taxon>
    </lineage>
</organism>
<dbReference type="InterPro" id="IPR001356">
    <property type="entry name" value="HD"/>
</dbReference>
<dbReference type="Pfam" id="PF05920">
    <property type="entry name" value="Homeobox_KN"/>
    <property type="match status" value="1"/>
</dbReference>
<evidence type="ECO:0000256" key="3">
    <source>
        <dbReference type="ARBA" id="ARBA00023015"/>
    </source>
</evidence>
<dbReference type="Pfam" id="PF07526">
    <property type="entry name" value="POX"/>
    <property type="match status" value="1"/>
</dbReference>
<dbReference type="InterPro" id="IPR009057">
    <property type="entry name" value="Homeodomain-like_sf"/>
</dbReference>
<dbReference type="PANTHER" id="PTHR11850">
    <property type="entry name" value="HOMEOBOX PROTEIN TRANSCRIPTION FACTORS"/>
    <property type="match status" value="1"/>
</dbReference>
<protein>
    <recommendedName>
        <fullName evidence="9">Homeobox domain-containing protein</fullName>
    </recommendedName>
</protein>
<dbReference type="SMART" id="SM00574">
    <property type="entry name" value="POX"/>
    <property type="match status" value="1"/>
</dbReference>
<feature type="DNA-binding region" description="Homeobox" evidence="8">
    <location>
        <begin position="297"/>
        <end position="359"/>
    </location>
</feature>
<dbReference type="SUPFAM" id="SSF46689">
    <property type="entry name" value="Homeodomain-like"/>
    <property type="match status" value="1"/>
</dbReference>
<dbReference type="Proteomes" id="UP000734854">
    <property type="component" value="Unassembled WGS sequence"/>
</dbReference>
<keyword evidence="7 8" id="KW-0539">Nucleus</keyword>
<accession>A0A8J5GCV6</accession>
<dbReference type="GO" id="GO:0006355">
    <property type="term" value="P:regulation of DNA-templated transcription"/>
    <property type="evidence" value="ECO:0007669"/>
    <property type="project" value="InterPro"/>
</dbReference>
<dbReference type="GO" id="GO:0005634">
    <property type="term" value="C:nucleus"/>
    <property type="evidence" value="ECO:0007669"/>
    <property type="project" value="UniProtKB-SubCell"/>
</dbReference>
<reference evidence="10 11" key="1">
    <citation type="submission" date="2020-08" db="EMBL/GenBank/DDBJ databases">
        <title>Plant Genome Project.</title>
        <authorList>
            <person name="Zhang R.-G."/>
        </authorList>
    </citation>
    <scope>NUCLEOTIDE SEQUENCE [LARGE SCALE GENOMIC DNA]</scope>
    <source>
        <tissue evidence="10">Rhizome</tissue>
    </source>
</reference>
<dbReference type="InterPro" id="IPR006563">
    <property type="entry name" value="POX_dom"/>
</dbReference>